<feature type="transmembrane region" description="Helical" evidence="1">
    <location>
        <begin position="51"/>
        <end position="72"/>
    </location>
</feature>
<comment type="caution">
    <text evidence="2">The sequence shown here is derived from an EMBL/GenBank/DDBJ whole genome shotgun (WGS) entry which is preliminary data.</text>
</comment>
<proteinExistence type="predicted"/>
<organism evidence="2 3">
    <name type="scientific">Mogibacterium timidum</name>
    <dbReference type="NCBI Taxonomy" id="35519"/>
    <lineage>
        <taxon>Bacteria</taxon>
        <taxon>Bacillati</taxon>
        <taxon>Bacillota</taxon>
        <taxon>Clostridia</taxon>
        <taxon>Peptostreptococcales</taxon>
        <taxon>Anaerovoracaceae</taxon>
        <taxon>Mogibacterium</taxon>
    </lineage>
</organism>
<protein>
    <submittedName>
        <fullName evidence="2">Uncharacterized protein</fullName>
    </submittedName>
</protein>
<feature type="transmembrane region" description="Helical" evidence="1">
    <location>
        <begin position="20"/>
        <end position="39"/>
    </location>
</feature>
<keyword evidence="1" id="KW-0812">Transmembrane</keyword>
<dbReference type="EMBL" id="JABXYR010000001">
    <property type="protein sequence ID" value="NWO23239.1"/>
    <property type="molecule type" value="Genomic_DNA"/>
</dbReference>
<evidence type="ECO:0000313" key="3">
    <source>
        <dbReference type="Proteomes" id="UP000526307"/>
    </source>
</evidence>
<reference evidence="2 3" key="1">
    <citation type="submission" date="2020-06" db="EMBL/GenBank/DDBJ databases">
        <title>Mogibacterium timidum strain W9173 genomic sequence.</title>
        <authorList>
            <person name="Wade W.G."/>
            <person name="Johnston C.D."/>
            <person name="Chen T."/>
            <person name="Dewhirst F.E."/>
        </authorList>
    </citation>
    <scope>NUCLEOTIDE SEQUENCE [LARGE SCALE GENOMIC DNA]</scope>
    <source>
        <strain evidence="2 3">W9173</strain>
    </source>
</reference>
<evidence type="ECO:0000256" key="1">
    <source>
        <dbReference type="SAM" id="Phobius"/>
    </source>
</evidence>
<gene>
    <name evidence="2" type="ORF">HW270_03975</name>
</gene>
<accession>A0A7Y9B0K8</accession>
<keyword evidence="1" id="KW-1133">Transmembrane helix</keyword>
<keyword evidence="1" id="KW-0472">Membrane</keyword>
<keyword evidence="3" id="KW-1185">Reference proteome</keyword>
<dbReference type="RefSeq" id="WP_009644263.1">
    <property type="nucleotide sequence ID" value="NZ_CALIBD010000005.1"/>
</dbReference>
<dbReference type="AlphaFoldDB" id="A0A7Y9B0K8"/>
<evidence type="ECO:0000313" key="2">
    <source>
        <dbReference type="EMBL" id="NWO23239.1"/>
    </source>
</evidence>
<name>A0A7Y9B0K8_9FIRM</name>
<dbReference type="Proteomes" id="UP000526307">
    <property type="component" value="Unassembled WGS sequence"/>
</dbReference>
<sequence>MRLPAAIDTFADTYLVPHAGAISWAAMLVIFVLFGYICYRARANKPLKGILPAAVIIWAIVLVLLTVITFASEEGSFSFLRV</sequence>